<evidence type="ECO:0000256" key="2">
    <source>
        <dbReference type="ARBA" id="ARBA00007353"/>
    </source>
</evidence>
<keyword evidence="4" id="KW-0479">Metal-binding</keyword>
<proteinExistence type="inferred from homology"/>
<comment type="catalytic activity">
    <reaction evidence="7">
        <text>adenosine + H2O + H(+) = inosine + NH4(+)</text>
        <dbReference type="Rhea" id="RHEA:24408"/>
        <dbReference type="ChEBI" id="CHEBI:15377"/>
        <dbReference type="ChEBI" id="CHEBI:15378"/>
        <dbReference type="ChEBI" id="CHEBI:16335"/>
        <dbReference type="ChEBI" id="CHEBI:17596"/>
        <dbReference type="ChEBI" id="CHEBI:28938"/>
        <dbReference type="EC" id="3.5.4.4"/>
    </reaction>
    <physiologicalReaction direction="left-to-right" evidence="7">
        <dbReference type="Rhea" id="RHEA:24409"/>
    </physiologicalReaction>
</comment>
<sequence length="248" mass="28457">MIYLNTQKDTYVTSLSNLRSSLSIGFTTKKVGDCRKISVIQDYFKYYNLHNNKLVLLEQIHSANITNTNQHNNSKIEQLEESDGVISLEKNVILVVRVADCLPVIYFSLKTGCIGAAHIGWRGTLKNLMGKMIENIKNIGSESNDIYIIIGPAINQCCYEIDVDAYGEFMSVMERYSKVAFKPHGQKFRLNLERLNYELALESGIDKTHIDYFPFCTSCNSDHFFSYRRDYKKNSELFGEMMGYITVQ</sequence>
<comment type="catalytic activity">
    <reaction evidence="1">
        <text>inosine + phosphate = alpha-D-ribose 1-phosphate + hypoxanthine</text>
        <dbReference type="Rhea" id="RHEA:27646"/>
        <dbReference type="ChEBI" id="CHEBI:17368"/>
        <dbReference type="ChEBI" id="CHEBI:17596"/>
        <dbReference type="ChEBI" id="CHEBI:43474"/>
        <dbReference type="ChEBI" id="CHEBI:57720"/>
        <dbReference type="EC" id="2.4.2.1"/>
    </reaction>
    <physiologicalReaction direction="left-to-right" evidence="1">
        <dbReference type="Rhea" id="RHEA:27647"/>
    </physiologicalReaction>
</comment>
<dbReference type="Gene3D" id="3.60.140.10">
    <property type="entry name" value="CNF1/YfiH-like putative cysteine hydrolases"/>
    <property type="match status" value="1"/>
</dbReference>
<dbReference type="InterPro" id="IPR038371">
    <property type="entry name" value="Cu_polyphenol_OxRdtase_sf"/>
</dbReference>
<comment type="caution">
    <text evidence="11">The sequence shown here is derived from an EMBL/GenBank/DDBJ whole genome shotgun (WGS) entry which is preliminary data.</text>
</comment>
<name>A0A2M7QHI5_9BACT</name>
<organism evidence="11 12">
    <name type="scientific">Candidatus Roizmanbacteria bacterium CG_4_10_14_0_8_um_filter_33_9</name>
    <dbReference type="NCBI Taxonomy" id="1974826"/>
    <lineage>
        <taxon>Bacteria</taxon>
        <taxon>Candidatus Roizmaniibacteriota</taxon>
    </lineage>
</organism>
<evidence type="ECO:0000256" key="4">
    <source>
        <dbReference type="ARBA" id="ARBA00022723"/>
    </source>
</evidence>
<evidence type="ECO:0000256" key="8">
    <source>
        <dbReference type="ARBA" id="ARBA00048968"/>
    </source>
</evidence>
<dbReference type="InterPro" id="IPR003730">
    <property type="entry name" value="Cu_polyphenol_OxRdtase"/>
</dbReference>
<keyword evidence="6" id="KW-0862">Zinc</keyword>
<dbReference type="SUPFAM" id="SSF64438">
    <property type="entry name" value="CNF1/YfiH-like putative cysteine hydrolases"/>
    <property type="match status" value="1"/>
</dbReference>
<evidence type="ECO:0000256" key="10">
    <source>
        <dbReference type="RuleBase" id="RU361274"/>
    </source>
</evidence>
<keyword evidence="3" id="KW-0808">Transferase</keyword>
<evidence type="ECO:0000256" key="6">
    <source>
        <dbReference type="ARBA" id="ARBA00022833"/>
    </source>
</evidence>
<reference evidence="12" key="1">
    <citation type="submission" date="2017-09" db="EMBL/GenBank/DDBJ databases">
        <title>Depth-based differentiation of microbial function through sediment-hosted aquifers and enrichment of novel symbionts in the deep terrestrial subsurface.</title>
        <authorList>
            <person name="Probst A.J."/>
            <person name="Ladd B."/>
            <person name="Jarett J.K."/>
            <person name="Geller-Mcgrath D.E."/>
            <person name="Sieber C.M.K."/>
            <person name="Emerson J.B."/>
            <person name="Anantharaman K."/>
            <person name="Thomas B.C."/>
            <person name="Malmstrom R."/>
            <person name="Stieglmeier M."/>
            <person name="Klingl A."/>
            <person name="Woyke T."/>
            <person name="Ryan C.M."/>
            <person name="Banfield J.F."/>
        </authorList>
    </citation>
    <scope>NUCLEOTIDE SEQUENCE [LARGE SCALE GENOMIC DNA]</scope>
</reference>
<dbReference type="Proteomes" id="UP000229401">
    <property type="component" value="Unassembled WGS sequence"/>
</dbReference>
<evidence type="ECO:0000256" key="5">
    <source>
        <dbReference type="ARBA" id="ARBA00022801"/>
    </source>
</evidence>
<dbReference type="EMBL" id="PFLI01000146">
    <property type="protein sequence ID" value="PIY71783.1"/>
    <property type="molecule type" value="Genomic_DNA"/>
</dbReference>
<gene>
    <name evidence="11" type="ORF">COY87_04335</name>
</gene>
<dbReference type="InterPro" id="IPR011324">
    <property type="entry name" value="Cytotoxic_necrot_fac-like_cat"/>
</dbReference>
<accession>A0A2M7QHI5</accession>
<evidence type="ECO:0000313" key="11">
    <source>
        <dbReference type="EMBL" id="PIY71783.1"/>
    </source>
</evidence>
<dbReference type="GO" id="GO:0005507">
    <property type="term" value="F:copper ion binding"/>
    <property type="evidence" value="ECO:0007669"/>
    <property type="project" value="TreeGrafter"/>
</dbReference>
<dbReference type="Pfam" id="PF02578">
    <property type="entry name" value="Cu-oxidase_4"/>
    <property type="match status" value="1"/>
</dbReference>
<comment type="catalytic activity">
    <reaction evidence="9">
        <text>S-methyl-5'-thioadenosine + phosphate = 5-(methylsulfanyl)-alpha-D-ribose 1-phosphate + adenine</text>
        <dbReference type="Rhea" id="RHEA:11852"/>
        <dbReference type="ChEBI" id="CHEBI:16708"/>
        <dbReference type="ChEBI" id="CHEBI:17509"/>
        <dbReference type="ChEBI" id="CHEBI:43474"/>
        <dbReference type="ChEBI" id="CHEBI:58533"/>
        <dbReference type="EC" id="2.4.2.28"/>
    </reaction>
    <physiologicalReaction direction="left-to-right" evidence="9">
        <dbReference type="Rhea" id="RHEA:11853"/>
    </physiologicalReaction>
</comment>
<keyword evidence="5" id="KW-0378">Hydrolase</keyword>
<evidence type="ECO:0000313" key="12">
    <source>
        <dbReference type="Proteomes" id="UP000229401"/>
    </source>
</evidence>
<dbReference type="GO" id="GO:0016787">
    <property type="term" value="F:hydrolase activity"/>
    <property type="evidence" value="ECO:0007669"/>
    <property type="project" value="UniProtKB-KW"/>
</dbReference>
<evidence type="ECO:0000256" key="7">
    <source>
        <dbReference type="ARBA" id="ARBA00047989"/>
    </source>
</evidence>
<evidence type="ECO:0000256" key="9">
    <source>
        <dbReference type="ARBA" id="ARBA00049893"/>
    </source>
</evidence>
<dbReference type="PANTHER" id="PTHR30616">
    <property type="entry name" value="UNCHARACTERIZED PROTEIN YFIH"/>
    <property type="match status" value="1"/>
</dbReference>
<protein>
    <recommendedName>
        <fullName evidence="10">Purine nucleoside phosphorylase</fullName>
    </recommendedName>
</protein>
<dbReference type="CDD" id="cd16833">
    <property type="entry name" value="YfiH"/>
    <property type="match status" value="1"/>
</dbReference>
<dbReference type="GO" id="GO:0017061">
    <property type="term" value="F:S-methyl-5-thioadenosine phosphorylase activity"/>
    <property type="evidence" value="ECO:0007669"/>
    <property type="project" value="UniProtKB-EC"/>
</dbReference>
<dbReference type="NCBIfam" id="TIGR00726">
    <property type="entry name" value="peptidoglycan editing factor PgeF"/>
    <property type="match status" value="1"/>
</dbReference>
<evidence type="ECO:0000256" key="3">
    <source>
        <dbReference type="ARBA" id="ARBA00022679"/>
    </source>
</evidence>
<evidence type="ECO:0000256" key="1">
    <source>
        <dbReference type="ARBA" id="ARBA00000553"/>
    </source>
</evidence>
<comment type="catalytic activity">
    <reaction evidence="8">
        <text>adenosine + phosphate = alpha-D-ribose 1-phosphate + adenine</text>
        <dbReference type="Rhea" id="RHEA:27642"/>
        <dbReference type="ChEBI" id="CHEBI:16335"/>
        <dbReference type="ChEBI" id="CHEBI:16708"/>
        <dbReference type="ChEBI" id="CHEBI:43474"/>
        <dbReference type="ChEBI" id="CHEBI:57720"/>
        <dbReference type="EC" id="2.4.2.1"/>
    </reaction>
    <physiologicalReaction direction="left-to-right" evidence="8">
        <dbReference type="Rhea" id="RHEA:27643"/>
    </physiologicalReaction>
</comment>
<dbReference type="AlphaFoldDB" id="A0A2M7QHI5"/>
<comment type="similarity">
    <text evidence="2 10">Belongs to the purine nucleoside phosphorylase YfiH/LACC1 family.</text>
</comment>
<dbReference type="PANTHER" id="PTHR30616:SF2">
    <property type="entry name" value="PURINE NUCLEOSIDE PHOSPHORYLASE LACC1"/>
    <property type="match status" value="1"/>
</dbReference>